<protein>
    <recommendedName>
        <fullName evidence="5">Glutaredoxin domain-containing protein</fullName>
    </recommendedName>
</protein>
<name>A5DPC7_PICGU</name>
<keyword evidence="2" id="KW-1133">Transmembrane helix</keyword>
<dbReference type="VEuPathDB" id="FungiDB:PGUG_05128"/>
<organism evidence="3 4">
    <name type="scientific">Meyerozyma guilliermondii (strain ATCC 6260 / CBS 566 / DSM 6381 / JCM 1539 / NBRC 10279 / NRRL Y-324)</name>
    <name type="common">Yeast</name>
    <name type="synonym">Candida guilliermondii</name>
    <dbReference type="NCBI Taxonomy" id="294746"/>
    <lineage>
        <taxon>Eukaryota</taxon>
        <taxon>Fungi</taxon>
        <taxon>Dikarya</taxon>
        <taxon>Ascomycota</taxon>
        <taxon>Saccharomycotina</taxon>
        <taxon>Pichiomycetes</taxon>
        <taxon>Debaryomycetaceae</taxon>
        <taxon>Meyerozyma</taxon>
    </lineage>
</organism>
<feature type="region of interest" description="Disordered" evidence="1">
    <location>
        <begin position="1"/>
        <end position="29"/>
    </location>
</feature>
<dbReference type="RefSeq" id="XP_001483173.2">
    <property type="nucleotide sequence ID" value="XM_001483123.1"/>
</dbReference>
<dbReference type="eggNOG" id="ENOG502T187">
    <property type="taxonomic scope" value="Eukaryota"/>
</dbReference>
<feature type="region of interest" description="Disordered" evidence="1">
    <location>
        <begin position="195"/>
        <end position="214"/>
    </location>
</feature>
<accession>A5DPC7</accession>
<gene>
    <name evidence="3" type="ORF">PGUG_05128</name>
</gene>
<evidence type="ECO:0000256" key="1">
    <source>
        <dbReference type="SAM" id="MobiDB-lite"/>
    </source>
</evidence>
<dbReference type="HOGENOM" id="CLU_888801_0_0_1"/>
<dbReference type="Proteomes" id="UP000001997">
    <property type="component" value="Unassembled WGS sequence"/>
</dbReference>
<keyword evidence="4" id="KW-1185">Reference proteome</keyword>
<dbReference type="Gene3D" id="3.40.30.10">
    <property type="entry name" value="Glutaredoxin"/>
    <property type="match status" value="1"/>
</dbReference>
<reference evidence="3 4" key="1">
    <citation type="journal article" date="2009" name="Nature">
        <title>Evolution of pathogenicity and sexual reproduction in eight Candida genomes.</title>
        <authorList>
            <person name="Butler G."/>
            <person name="Rasmussen M.D."/>
            <person name="Lin M.F."/>
            <person name="Santos M.A."/>
            <person name="Sakthikumar S."/>
            <person name="Munro C.A."/>
            <person name="Rheinbay E."/>
            <person name="Grabherr M."/>
            <person name="Forche A."/>
            <person name="Reedy J.L."/>
            <person name="Agrafioti I."/>
            <person name="Arnaud M.B."/>
            <person name="Bates S."/>
            <person name="Brown A.J."/>
            <person name="Brunke S."/>
            <person name="Costanzo M.C."/>
            <person name="Fitzpatrick D.A."/>
            <person name="de Groot P.W."/>
            <person name="Harris D."/>
            <person name="Hoyer L.L."/>
            <person name="Hube B."/>
            <person name="Klis F.M."/>
            <person name="Kodira C."/>
            <person name="Lennard N."/>
            <person name="Logue M.E."/>
            <person name="Martin R."/>
            <person name="Neiman A.M."/>
            <person name="Nikolaou E."/>
            <person name="Quail M.A."/>
            <person name="Quinn J."/>
            <person name="Santos M.C."/>
            <person name="Schmitzberger F.F."/>
            <person name="Sherlock G."/>
            <person name="Shah P."/>
            <person name="Silverstein K.A."/>
            <person name="Skrzypek M.S."/>
            <person name="Soll D."/>
            <person name="Staggs R."/>
            <person name="Stansfield I."/>
            <person name="Stumpf M.P."/>
            <person name="Sudbery P.E."/>
            <person name="Srikantha T."/>
            <person name="Zeng Q."/>
            <person name="Berman J."/>
            <person name="Berriman M."/>
            <person name="Heitman J."/>
            <person name="Gow N.A."/>
            <person name="Lorenz M.C."/>
            <person name="Birren B.W."/>
            <person name="Kellis M."/>
            <person name="Cuomo C.A."/>
        </authorList>
    </citation>
    <scope>NUCLEOTIDE SEQUENCE [LARGE SCALE GENOMIC DNA]</scope>
    <source>
        <strain evidence="4">ATCC 6260 / CBS 566 / DSM 6381 / JCM 1539 / NBRC 10279 / NRRL Y-324</strain>
    </source>
</reference>
<feature type="compositionally biased region" description="Low complexity" evidence="1">
    <location>
        <begin position="11"/>
        <end position="27"/>
    </location>
</feature>
<dbReference type="AlphaFoldDB" id="A5DPC7"/>
<feature type="region of interest" description="Disordered" evidence="1">
    <location>
        <begin position="125"/>
        <end position="149"/>
    </location>
</feature>
<dbReference type="InParanoid" id="A5DPC7"/>
<proteinExistence type="predicted"/>
<dbReference type="GeneID" id="5124971"/>
<evidence type="ECO:0000313" key="4">
    <source>
        <dbReference type="Proteomes" id="UP000001997"/>
    </source>
</evidence>
<evidence type="ECO:0000313" key="3">
    <source>
        <dbReference type="EMBL" id="EDK41030.2"/>
    </source>
</evidence>
<feature type="compositionally biased region" description="Basic residues" evidence="1">
    <location>
        <begin position="1"/>
        <end position="10"/>
    </location>
</feature>
<evidence type="ECO:0008006" key="5">
    <source>
        <dbReference type="Google" id="ProtNLM"/>
    </source>
</evidence>
<dbReference type="OrthoDB" id="4026741at2759"/>
<dbReference type="EMBL" id="CH408160">
    <property type="protein sequence ID" value="EDK41030.2"/>
    <property type="molecule type" value="Genomic_DNA"/>
</dbReference>
<feature type="transmembrane region" description="Helical" evidence="2">
    <location>
        <begin position="50"/>
        <end position="72"/>
    </location>
</feature>
<evidence type="ECO:0000256" key="2">
    <source>
        <dbReference type="SAM" id="Phobius"/>
    </source>
</evidence>
<keyword evidence="2" id="KW-0812">Transmembrane</keyword>
<dbReference type="STRING" id="294746.A5DPC7"/>
<keyword evidence="2" id="KW-0472">Membrane</keyword>
<dbReference type="KEGG" id="pgu:PGUG_05128"/>
<sequence>MMLGKSHQRRASSISAISSPSPQKSFSTDIEKYADVDEADAKRMKPKKDVLGSVIMVLVYVLCVATFINFLLSRDNLGENGVFAAIMKPFVNHHETQPSSEVQLINMAAIGASGSNADDELWKLDDHNKKNSPDIAVAPGQQPPVSALGAPVSSLDRAAQEALTTMPETPDTINPQGDLLEILSVSPIVILSSSSAPASSEVDDSDSPQDQESLHDNKLESQVMEIMLGFLHITPEPRVVDLAKHPHHNEIVHYLQSYSMHTSENEDDEVVDIPRVFIGGQPIANHKQVVEKYYNKDLIEFLKHHGKGIINVE</sequence>